<dbReference type="Gene3D" id="2.10.109.10">
    <property type="entry name" value="Umud Fragment, subunit A"/>
    <property type="match status" value="1"/>
</dbReference>
<dbReference type="PANTHER" id="PTHR10806">
    <property type="entry name" value="SIGNAL PEPTIDASE COMPLEX CATALYTIC SUBUNIT SEC11"/>
    <property type="match status" value="1"/>
</dbReference>
<dbReference type="InterPro" id="IPR036286">
    <property type="entry name" value="LexA/Signal_pep-like_sf"/>
</dbReference>
<sequence>MPRTRPRARLGPRGSWLRGPRTAAMLAARTVMATLSGLLIWSQAPALLPGWRSSVVVTGSMAPRIVPGDVVLFQERPAHAVRPGTVVLFRHPDHPERLLSHRVHEVREDGQVITAGDANARPDAAPVHPRDILGHGRLRVPWIGMPEVWWLRGERHHLVLTALAFLAAAALAVPWRAFGSHAS</sequence>
<reference evidence="7 8" key="1">
    <citation type="submission" date="2020-06" db="EMBL/GenBank/DDBJ databases">
        <title>Nonomuraea sp. SMC257, a novel actinomycete isolated from soil.</title>
        <authorList>
            <person name="Chanama M."/>
        </authorList>
    </citation>
    <scope>NUCLEOTIDE SEQUENCE [LARGE SCALE GENOMIC DNA]</scope>
    <source>
        <strain evidence="7 8">SMC257</strain>
    </source>
</reference>
<organism evidence="7 8">
    <name type="scientific">Nonomuraea montanisoli</name>
    <dbReference type="NCBI Taxonomy" id="2741721"/>
    <lineage>
        <taxon>Bacteria</taxon>
        <taxon>Bacillati</taxon>
        <taxon>Actinomycetota</taxon>
        <taxon>Actinomycetes</taxon>
        <taxon>Streptosporangiales</taxon>
        <taxon>Streptosporangiaceae</taxon>
        <taxon>Nonomuraea</taxon>
    </lineage>
</organism>
<dbReference type="Proteomes" id="UP000586042">
    <property type="component" value="Unassembled WGS sequence"/>
</dbReference>
<keyword evidence="7" id="KW-0378">Hydrolase</keyword>
<dbReference type="EC" id="3.4.21.89" evidence="5"/>
<evidence type="ECO:0000256" key="6">
    <source>
        <dbReference type="SAM" id="Phobius"/>
    </source>
</evidence>
<keyword evidence="2 6" id="KW-0812">Transmembrane</keyword>
<protein>
    <recommendedName>
        <fullName evidence="5">Signal peptidase I</fullName>
        <ecNumber evidence="5">3.4.21.89</ecNumber>
    </recommendedName>
</protein>
<dbReference type="NCBIfam" id="TIGR02228">
    <property type="entry name" value="sigpep_I_arch"/>
    <property type="match status" value="1"/>
</dbReference>
<gene>
    <name evidence="7" type="ORF">HTZ77_11220</name>
</gene>
<evidence type="ECO:0000313" key="7">
    <source>
        <dbReference type="EMBL" id="NUW31995.1"/>
    </source>
</evidence>
<feature type="transmembrane region" description="Helical" evidence="6">
    <location>
        <begin position="158"/>
        <end position="178"/>
    </location>
</feature>
<dbReference type="CDD" id="cd06530">
    <property type="entry name" value="S26_SPase_I"/>
    <property type="match status" value="1"/>
</dbReference>
<dbReference type="AlphaFoldDB" id="A0A7Y6I5C5"/>
<comment type="caution">
    <text evidence="7">The sequence shown here is derived from an EMBL/GenBank/DDBJ whole genome shotgun (WGS) entry which is preliminary data.</text>
</comment>
<dbReference type="InterPro" id="IPR001733">
    <property type="entry name" value="Peptidase_S26B"/>
</dbReference>
<dbReference type="GO" id="GO:0016020">
    <property type="term" value="C:membrane"/>
    <property type="evidence" value="ECO:0007669"/>
    <property type="project" value="UniProtKB-SubCell"/>
</dbReference>
<dbReference type="GO" id="GO:0006465">
    <property type="term" value="P:signal peptide processing"/>
    <property type="evidence" value="ECO:0007669"/>
    <property type="project" value="UniProtKB-UniRule"/>
</dbReference>
<evidence type="ECO:0000313" key="8">
    <source>
        <dbReference type="Proteomes" id="UP000586042"/>
    </source>
</evidence>
<name>A0A7Y6I5C5_9ACTN</name>
<accession>A0A7Y6I5C5</accession>
<keyword evidence="8" id="KW-1185">Reference proteome</keyword>
<evidence type="ECO:0000256" key="2">
    <source>
        <dbReference type="ARBA" id="ARBA00022692"/>
    </source>
</evidence>
<keyword evidence="4 6" id="KW-0472">Membrane</keyword>
<dbReference type="SUPFAM" id="SSF51306">
    <property type="entry name" value="LexA/Signal peptidase"/>
    <property type="match status" value="1"/>
</dbReference>
<dbReference type="InterPro" id="IPR019533">
    <property type="entry name" value="Peptidase_S26"/>
</dbReference>
<evidence type="ECO:0000256" key="3">
    <source>
        <dbReference type="ARBA" id="ARBA00022989"/>
    </source>
</evidence>
<dbReference type="EMBL" id="JABWGN010000004">
    <property type="protein sequence ID" value="NUW31995.1"/>
    <property type="molecule type" value="Genomic_DNA"/>
</dbReference>
<dbReference type="PANTHER" id="PTHR10806:SF6">
    <property type="entry name" value="SIGNAL PEPTIDASE COMPLEX CATALYTIC SUBUNIT SEC11"/>
    <property type="match status" value="1"/>
</dbReference>
<dbReference type="GO" id="GO:0009003">
    <property type="term" value="F:signal peptidase activity"/>
    <property type="evidence" value="ECO:0007669"/>
    <property type="project" value="UniProtKB-EC"/>
</dbReference>
<comment type="subcellular location">
    <subcellularLocation>
        <location evidence="1">Membrane</location>
    </subcellularLocation>
</comment>
<dbReference type="GO" id="GO:0004252">
    <property type="term" value="F:serine-type endopeptidase activity"/>
    <property type="evidence" value="ECO:0007669"/>
    <property type="project" value="UniProtKB-UniRule"/>
</dbReference>
<proteinExistence type="predicted"/>
<evidence type="ECO:0000256" key="5">
    <source>
        <dbReference type="NCBIfam" id="TIGR02228"/>
    </source>
</evidence>
<dbReference type="RefSeq" id="WP_175589444.1">
    <property type="nucleotide sequence ID" value="NZ_JABWGN010000004.1"/>
</dbReference>
<keyword evidence="3 6" id="KW-1133">Transmembrane helix</keyword>
<evidence type="ECO:0000256" key="1">
    <source>
        <dbReference type="ARBA" id="ARBA00004370"/>
    </source>
</evidence>
<evidence type="ECO:0000256" key="4">
    <source>
        <dbReference type="ARBA" id="ARBA00023136"/>
    </source>
</evidence>